<organism evidence="2 3">
    <name type="scientific">Zophobas morio</name>
    <dbReference type="NCBI Taxonomy" id="2755281"/>
    <lineage>
        <taxon>Eukaryota</taxon>
        <taxon>Metazoa</taxon>
        <taxon>Ecdysozoa</taxon>
        <taxon>Arthropoda</taxon>
        <taxon>Hexapoda</taxon>
        <taxon>Insecta</taxon>
        <taxon>Pterygota</taxon>
        <taxon>Neoptera</taxon>
        <taxon>Endopterygota</taxon>
        <taxon>Coleoptera</taxon>
        <taxon>Polyphaga</taxon>
        <taxon>Cucujiformia</taxon>
        <taxon>Tenebrionidae</taxon>
        <taxon>Zophobas</taxon>
    </lineage>
</organism>
<keyword evidence="1" id="KW-1133">Transmembrane helix</keyword>
<reference evidence="2" key="1">
    <citation type="journal article" date="2023" name="G3 (Bethesda)">
        <title>Whole genome assemblies of Zophobas morio and Tenebrio molitor.</title>
        <authorList>
            <person name="Kaur S."/>
            <person name="Stinson S.A."/>
            <person name="diCenzo G.C."/>
        </authorList>
    </citation>
    <scope>NUCLEOTIDE SEQUENCE</scope>
    <source>
        <strain evidence="2">QUZm001</strain>
    </source>
</reference>
<dbReference type="EMBL" id="JALNTZ010000005">
    <property type="protein sequence ID" value="KAJ3650659.1"/>
    <property type="molecule type" value="Genomic_DNA"/>
</dbReference>
<keyword evidence="3" id="KW-1185">Reference proteome</keyword>
<dbReference type="Proteomes" id="UP001168821">
    <property type="component" value="Unassembled WGS sequence"/>
</dbReference>
<feature type="transmembrane region" description="Helical" evidence="1">
    <location>
        <begin position="57"/>
        <end position="76"/>
    </location>
</feature>
<name>A0AA38I875_9CUCU</name>
<evidence type="ECO:0000256" key="1">
    <source>
        <dbReference type="SAM" id="Phobius"/>
    </source>
</evidence>
<gene>
    <name evidence="2" type="ORF">Zmor_016744</name>
</gene>
<keyword evidence="1" id="KW-0472">Membrane</keyword>
<dbReference type="AlphaFoldDB" id="A0AA38I875"/>
<evidence type="ECO:0000313" key="3">
    <source>
        <dbReference type="Proteomes" id="UP001168821"/>
    </source>
</evidence>
<keyword evidence="1" id="KW-0812">Transmembrane</keyword>
<sequence length="86" mass="9856">MSQYRRWLGAIAADRHLLIHDDELVNFVRNAADAILQRRWTKRSEKMMVGGVRTENLALFLICFSLIGSNVFFLGVDELEMLTSGQ</sequence>
<accession>A0AA38I875</accession>
<comment type="caution">
    <text evidence="2">The sequence shown here is derived from an EMBL/GenBank/DDBJ whole genome shotgun (WGS) entry which is preliminary data.</text>
</comment>
<evidence type="ECO:0000313" key="2">
    <source>
        <dbReference type="EMBL" id="KAJ3650659.1"/>
    </source>
</evidence>
<protein>
    <submittedName>
        <fullName evidence="2">Uncharacterized protein</fullName>
    </submittedName>
</protein>
<proteinExistence type="predicted"/>